<name>A0AAV9H8Q8_9PEZI</name>
<reference evidence="1" key="2">
    <citation type="submission" date="2023-06" db="EMBL/GenBank/DDBJ databases">
        <authorList>
            <consortium name="Lawrence Berkeley National Laboratory"/>
            <person name="Mondo S.J."/>
            <person name="Hensen N."/>
            <person name="Bonometti L."/>
            <person name="Westerberg I."/>
            <person name="Brannstrom I.O."/>
            <person name="Guillou S."/>
            <person name="Cros-Aarteil S."/>
            <person name="Calhoun S."/>
            <person name="Haridas S."/>
            <person name="Kuo A."/>
            <person name="Pangilinan J."/>
            <person name="Riley R."/>
            <person name="Labutti K."/>
            <person name="Andreopoulos B."/>
            <person name="Lipzen A."/>
            <person name="Chen C."/>
            <person name="Yanf M."/>
            <person name="Daum C."/>
            <person name="Ng V."/>
            <person name="Clum A."/>
            <person name="Steindorff A."/>
            <person name="Ohm R."/>
            <person name="Martin F."/>
            <person name="Silar P."/>
            <person name="Natvig D."/>
            <person name="Lalanne C."/>
            <person name="Gautier V."/>
            <person name="Ament-Velasquez S.L."/>
            <person name="Kruys A."/>
            <person name="Hutchinson M.I."/>
            <person name="Powell A.J."/>
            <person name="Barry K."/>
            <person name="Miller A.N."/>
            <person name="Grigoriev I.V."/>
            <person name="Debuchy R."/>
            <person name="Gladieux P."/>
            <person name="Thoren M.H."/>
            <person name="Johannesson H."/>
        </authorList>
    </citation>
    <scope>NUCLEOTIDE SEQUENCE</scope>
    <source>
        <strain evidence="1">PSN324</strain>
    </source>
</reference>
<gene>
    <name evidence="1" type="ORF">QBC42DRAFT_189814</name>
</gene>
<dbReference type="Proteomes" id="UP001321749">
    <property type="component" value="Unassembled WGS sequence"/>
</dbReference>
<comment type="caution">
    <text evidence="1">The sequence shown here is derived from an EMBL/GenBank/DDBJ whole genome shotgun (WGS) entry which is preliminary data.</text>
</comment>
<accession>A0AAV9H8Q8</accession>
<reference evidence="1" key="1">
    <citation type="journal article" date="2023" name="Mol. Phylogenet. Evol.">
        <title>Genome-scale phylogeny and comparative genomics of the fungal order Sordariales.</title>
        <authorList>
            <person name="Hensen N."/>
            <person name="Bonometti L."/>
            <person name="Westerberg I."/>
            <person name="Brannstrom I.O."/>
            <person name="Guillou S."/>
            <person name="Cros-Aarteil S."/>
            <person name="Calhoun S."/>
            <person name="Haridas S."/>
            <person name="Kuo A."/>
            <person name="Mondo S."/>
            <person name="Pangilinan J."/>
            <person name="Riley R."/>
            <person name="LaButti K."/>
            <person name="Andreopoulos B."/>
            <person name="Lipzen A."/>
            <person name="Chen C."/>
            <person name="Yan M."/>
            <person name="Daum C."/>
            <person name="Ng V."/>
            <person name="Clum A."/>
            <person name="Steindorff A."/>
            <person name="Ohm R.A."/>
            <person name="Martin F."/>
            <person name="Silar P."/>
            <person name="Natvig D.O."/>
            <person name="Lalanne C."/>
            <person name="Gautier V."/>
            <person name="Ament-Velasquez S.L."/>
            <person name="Kruys A."/>
            <person name="Hutchinson M.I."/>
            <person name="Powell A.J."/>
            <person name="Barry K."/>
            <person name="Miller A.N."/>
            <person name="Grigoriev I.V."/>
            <person name="Debuchy R."/>
            <person name="Gladieux P."/>
            <person name="Hiltunen Thoren M."/>
            <person name="Johannesson H."/>
        </authorList>
    </citation>
    <scope>NUCLEOTIDE SEQUENCE</scope>
    <source>
        <strain evidence="1">PSN324</strain>
    </source>
</reference>
<sequence>FRCNKSIFNNKKRYYCFNINYRLKDINLKESKKKKEIIAATGYYIILKV</sequence>
<proteinExistence type="predicted"/>
<dbReference type="AlphaFoldDB" id="A0AAV9H8Q8"/>
<keyword evidence="2" id="KW-1185">Reference proteome</keyword>
<feature type="non-terminal residue" evidence="1">
    <location>
        <position position="1"/>
    </location>
</feature>
<protein>
    <submittedName>
        <fullName evidence="1">Uncharacterized protein</fullName>
    </submittedName>
</protein>
<dbReference type="EMBL" id="MU865149">
    <property type="protein sequence ID" value="KAK4456940.1"/>
    <property type="molecule type" value="Genomic_DNA"/>
</dbReference>
<organism evidence="1 2">
    <name type="scientific">Cladorrhinum samala</name>
    <dbReference type="NCBI Taxonomy" id="585594"/>
    <lineage>
        <taxon>Eukaryota</taxon>
        <taxon>Fungi</taxon>
        <taxon>Dikarya</taxon>
        <taxon>Ascomycota</taxon>
        <taxon>Pezizomycotina</taxon>
        <taxon>Sordariomycetes</taxon>
        <taxon>Sordariomycetidae</taxon>
        <taxon>Sordariales</taxon>
        <taxon>Podosporaceae</taxon>
        <taxon>Cladorrhinum</taxon>
    </lineage>
</organism>
<evidence type="ECO:0000313" key="2">
    <source>
        <dbReference type="Proteomes" id="UP001321749"/>
    </source>
</evidence>
<evidence type="ECO:0000313" key="1">
    <source>
        <dbReference type="EMBL" id="KAK4456940.1"/>
    </source>
</evidence>